<sequence>MAGSPSDPTVPVGSGGGEVPLQTFRQRLIAIGHLLSGNFGNAAIMLVSVAIAARALGPEIYGVMVLVLAYGRTVERVLRFESWQPLIRFAALEEGSGDRARLGRLYAFGLLLDVCTALIAALVAYLGAALLGPLFGLDEANIQLVAIYSVALCVNVTGVPTAALRMAGRFRLLAYSQLAANIVRIGLAMLCAQQDWGIAAFMIAWTGAQVCGSILFIGLGYSALRALGIPGPFSVRWSGLRSSFPGFLSFAWSTNLSMTMRTLTQEADALIVGALAGPAAASFYYLAKRIGKVAQQVGAQVQAVIYPDVARIWARGLREKFRATVLRTQAALAAVGIAGLLAAWVLGRWIIHLGPGASYDAAYPLLLTQLVAVVLTMHAAPSRSALLAMHRPGFVLAASTIGVVLFLGTCLLAIPVLGAIGANIAHIVLAAFMALVLDVAWLRWSRPQVQEEPAELAVAASR</sequence>
<evidence type="ECO:0000256" key="4">
    <source>
        <dbReference type="ARBA" id="ARBA00022989"/>
    </source>
</evidence>
<accession>A0A2P7QEJ1</accession>
<gene>
    <name evidence="7" type="ORF">C7I55_26485</name>
</gene>
<name>A0A2P7QEJ1_9SPHN</name>
<evidence type="ECO:0000256" key="1">
    <source>
        <dbReference type="ARBA" id="ARBA00004651"/>
    </source>
</evidence>
<proteinExistence type="predicted"/>
<keyword evidence="5 6" id="KW-0472">Membrane</keyword>
<evidence type="ECO:0000256" key="5">
    <source>
        <dbReference type="ARBA" id="ARBA00023136"/>
    </source>
</evidence>
<feature type="transmembrane region" description="Helical" evidence="6">
    <location>
        <begin position="363"/>
        <end position="381"/>
    </location>
</feature>
<keyword evidence="2" id="KW-1003">Cell membrane</keyword>
<keyword evidence="7" id="KW-0413">Isomerase</keyword>
<feature type="transmembrane region" description="Helical" evidence="6">
    <location>
        <begin position="269"/>
        <end position="287"/>
    </location>
</feature>
<dbReference type="Pfam" id="PF13440">
    <property type="entry name" value="Polysacc_synt_3"/>
    <property type="match status" value="1"/>
</dbReference>
<dbReference type="Proteomes" id="UP000241167">
    <property type="component" value="Unassembled WGS sequence"/>
</dbReference>
<dbReference type="GO" id="GO:0005886">
    <property type="term" value="C:plasma membrane"/>
    <property type="evidence" value="ECO:0007669"/>
    <property type="project" value="UniProtKB-SubCell"/>
</dbReference>
<evidence type="ECO:0000313" key="7">
    <source>
        <dbReference type="EMBL" id="PSJ36392.1"/>
    </source>
</evidence>
<organism evidence="7 8">
    <name type="scientific">Allosphingosinicella deserti</name>
    <dbReference type="NCBI Taxonomy" id="2116704"/>
    <lineage>
        <taxon>Bacteria</taxon>
        <taxon>Pseudomonadati</taxon>
        <taxon>Pseudomonadota</taxon>
        <taxon>Alphaproteobacteria</taxon>
        <taxon>Sphingomonadales</taxon>
        <taxon>Sphingomonadaceae</taxon>
        <taxon>Allosphingosinicella</taxon>
    </lineage>
</organism>
<feature type="transmembrane region" description="Helical" evidence="6">
    <location>
        <begin position="140"/>
        <end position="160"/>
    </location>
</feature>
<evidence type="ECO:0000313" key="8">
    <source>
        <dbReference type="Proteomes" id="UP000241167"/>
    </source>
</evidence>
<feature type="transmembrane region" description="Helical" evidence="6">
    <location>
        <begin position="330"/>
        <end position="351"/>
    </location>
</feature>
<feature type="transmembrane region" description="Helical" evidence="6">
    <location>
        <begin position="196"/>
        <end position="224"/>
    </location>
</feature>
<reference evidence="7 8" key="1">
    <citation type="submission" date="2018-03" db="EMBL/GenBank/DDBJ databases">
        <title>The draft genome of Sphingosinicella sp. GL-C-18.</title>
        <authorList>
            <person name="Liu L."/>
            <person name="Li L."/>
            <person name="Liang L."/>
            <person name="Zhang X."/>
            <person name="Wang T."/>
        </authorList>
    </citation>
    <scope>NUCLEOTIDE SEQUENCE [LARGE SCALE GENOMIC DNA]</scope>
    <source>
        <strain evidence="7 8">GL-C-18</strain>
    </source>
</reference>
<protein>
    <submittedName>
        <fullName evidence="7">Sugar isomerase</fullName>
    </submittedName>
</protein>
<evidence type="ECO:0000256" key="2">
    <source>
        <dbReference type="ARBA" id="ARBA00022475"/>
    </source>
</evidence>
<feature type="transmembrane region" description="Helical" evidence="6">
    <location>
        <begin position="420"/>
        <end position="442"/>
    </location>
</feature>
<keyword evidence="3 6" id="KW-0812">Transmembrane</keyword>
<dbReference type="GO" id="GO:0016853">
    <property type="term" value="F:isomerase activity"/>
    <property type="evidence" value="ECO:0007669"/>
    <property type="project" value="UniProtKB-KW"/>
</dbReference>
<dbReference type="AlphaFoldDB" id="A0A2P7QEJ1"/>
<dbReference type="InterPro" id="IPR050833">
    <property type="entry name" value="Poly_Biosynth_Transport"/>
</dbReference>
<feature type="transmembrane region" description="Helical" evidence="6">
    <location>
        <begin position="105"/>
        <end position="128"/>
    </location>
</feature>
<dbReference type="PANTHER" id="PTHR30250:SF31">
    <property type="entry name" value="INNER MEMBRANE PROTEIN YGHQ"/>
    <property type="match status" value="1"/>
</dbReference>
<dbReference type="RefSeq" id="WP_106516067.1">
    <property type="nucleotide sequence ID" value="NZ_PXYI01000014.1"/>
</dbReference>
<keyword evidence="4 6" id="KW-1133">Transmembrane helix</keyword>
<evidence type="ECO:0000256" key="6">
    <source>
        <dbReference type="SAM" id="Phobius"/>
    </source>
</evidence>
<comment type="subcellular location">
    <subcellularLocation>
        <location evidence="1">Cell membrane</location>
        <topology evidence="1">Multi-pass membrane protein</topology>
    </subcellularLocation>
</comment>
<dbReference type="PANTHER" id="PTHR30250">
    <property type="entry name" value="PST FAMILY PREDICTED COLANIC ACID TRANSPORTER"/>
    <property type="match status" value="1"/>
</dbReference>
<dbReference type="EMBL" id="PXYI01000014">
    <property type="protein sequence ID" value="PSJ36392.1"/>
    <property type="molecule type" value="Genomic_DNA"/>
</dbReference>
<feature type="transmembrane region" description="Helical" evidence="6">
    <location>
        <begin position="393"/>
        <end position="414"/>
    </location>
</feature>
<comment type="caution">
    <text evidence="7">The sequence shown here is derived from an EMBL/GenBank/DDBJ whole genome shotgun (WGS) entry which is preliminary data.</text>
</comment>
<dbReference type="OrthoDB" id="493991at2"/>
<keyword evidence="8" id="KW-1185">Reference proteome</keyword>
<evidence type="ECO:0000256" key="3">
    <source>
        <dbReference type="ARBA" id="ARBA00022692"/>
    </source>
</evidence>